<sequence>MVVTRSLVRELIPPKISRLVYLVALGLKITSLRTDSIEDQSCGQPGIPRLLGGFRVTRSPVRELIPLPSVMWSAWYTKVTWWLWSYKDHGF</sequence>
<dbReference type="AlphaFoldDB" id="A0A4Y2NPI1"/>
<evidence type="ECO:0000313" key="1">
    <source>
        <dbReference type="EMBL" id="GBN39636.1"/>
    </source>
</evidence>
<organism evidence="1 2">
    <name type="scientific">Araneus ventricosus</name>
    <name type="common">Orbweaver spider</name>
    <name type="synonym">Epeira ventricosa</name>
    <dbReference type="NCBI Taxonomy" id="182803"/>
    <lineage>
        <taxon>Eukaryota</taxon>
        <taxon>Metazoa</taxon>
        <taxon>Ecdysozoa</taxon>
        <taxon>Arthropoda</taxon>
        <taxon>Chelicerata</taxon>
        <taxon>Arachnida</taxon>
        <taxon>Araneae</taxon>
        <taxon>Araneomorphae</taxon>
        <taxon>Entelegynae</taxon>
        <taxon>Araneoidea</taxon>
        <taxon>Araneidae</taxon>
        <taxon>Araneus</taxon>
    </lineage>
</organism>
<comment type="caution">
    <text evidence="1">The sequence shown here is derived from an EMBL/GenBank/DDBJ whole genome shotgun (WGS) entry which is preliminary data.</text>
</comment>
<dbReference type="EMBL" id="BGPR01009383">
    <property type="protein sequence ID" value="GBN39636.1"/>
    <property type="molecule type" value="Genomic_DNA"/>
</dbReference>
<proteinExistence type="predicted"/>
<gene>
    <name evidence="1" type="ORF">AVEN_236197_1</name>
</gene>
<name>A0A4Y2NPI1_ARAVE</name>
<reference evidence="1 2" key="1">
    <citation type="journal article" date="2019" name="Sci. Rep.">
        <title>Orb-weaving spider Araneus ventricosus genome elucidates the spidroin gene catalogue.</title>
        <authorList>
            <person name="Kono N."/>
            <person name="Nakamura H."/>
            <person name="Ohtoshi R."/>
            <person name="Moran D.A.P."/>
            <person name="Shinohara A."/>
            <person name="Yoshida Y."/>
            <person name="Fujiwara M."/>
            <person name="Mori M."/>
            <person name="Tomita M."/>
            <person name="Arakawa K."/>
        </authorList>
    </citation>
    <scope>NUCLEOTIDE SEQUENCE [LARGE SCALE GENOMIC DNA]</scope>
</reference>
<dbReference type="Proteomes" id="UP000499080">
    <property type="component" value="Unassembled WGS sequence"/>
</dbReference>
<protein>
    <submittedName>
        <fullName evidence="1">Uncharacterized protein</fullName>
    </submittedName>
</protein>
<keyword evidence="2" id="KW-1185">Reference proteome</keyword>
<accession>A0A4Y2NPI1</accession>
<evidence type="ECO:0000313" key="2">
    <source>
        <dbReference type="Proteomes" id="UP000499080"/>
    </source>
</evidence>